<sequence>MVKTGSTVIKSCETCMENKVSRGSTVIKSCETCMENKRSNSRVCPALKSNLLNDVLSFLCWDLFESVQRRGFWWIQLELLLLLLEMPFVNTLVCGVIIFVVRVIKSVALPEVYATATSDTCTPWYLDASISAAYMKCLIGSNHCHVRYLYTMVSRCQYFSGLNEMFDRKQVNPVLIQPFLSCCQLYREFLKR</sequence>
<accession>A0A2G8LEW4</accession>
<comment type="caution">
    <text evidence="2">The sequence shown here is derived from an EMBL/GenBank/DDBJ whole genome shotgun (WGS) entry which is preliminary data.</text>
</comment>
<keyword evidence="1" id="KW-0812">Transmembrane</keyword>
<dbReference type="EMBL" id="MRZV01000105">
    <property type="protein sequence ID" value="PIK58700.1"/>
    <property type="molecule type" value="Genomic_DNA"/>
</dbReference>
<evidence type="ECO:0000313" key="2">
    <source>
        <dbReference type="EMBL" id="PIK58700.1"/>
    </source>
</evidence>
<keyword evidence="3" id="KW-1185">Reference proteome</keyword>
<proteinExistence type="predicted"/>
<dbReference type="AlphaFoldDB" id="A0A2G8LEW4"/>
<evidence type="ECO:0000256" key="1">
    <source>
        <dbReference type="SAM" id="Phobius"/>
    </source>
</evidence>
<keyword evidence="1" id="KW-0472">Membrane</keyword>
<reference evidence="2 3" key="1">
    <citation type="journal article" date="2017" name="PLoS Biol.">
        <title>The sea cucumber genome provides insights into morphological evolution and visceral regeneration.</title>
        <authorList>
            <person name="Zhang X."/>
            <person name="Sun L."/>
            <person name="Yuan J."/>
            <person name="Sun Y."/>
            <person name="Gao Y."/>
            <person name="Zhang L."/>
            <person name="Li S."/>
            <person name="Dai H."/>
            <person name="Hamel J.F."/>
            <person name="Liu C."/>
            <person name="Yu Y."/>
            <person name="Liu S."/>
            <person name="Lin W."/>
            <person name="Guo K."/>
            <person name="Jin S."/>
            <person name="Xu P."/>
            <person name="Storey K.B."/>
            <person name="Huan P."/>
            <person name="Zhang T."/>
            <person name="Zhou Y."/>
            <person name="Zhang J."/>
            <person name="Lin C."/>
            <person name="Li X."/>
            <person name="Xing L."/>
            <person name="Huo D."/>
            <person name="Sun M."/>
            <person name="Wang L."/>
            <person name="Mercier A."/>
            <person name="Li F."/>
            <person name="Yang H."/>
            <person name="Xiang J."/>
        </authorList>
    </citation>
    <scope>NUCLEOTIDE SEQUENCE [LARGE SCALE GENOMIC DNA]</scope>
    <source>
        <strain evidence="2">Shaxun</strain>
        <tissue evidence="2">Muscle</tissue>
    </source>
</reference>
<feature type="transmembrane region" description="Helical" evidence="1">
    <location>
        <begin position="79"/>
        <end position="101"/>
    </location>
</feature>
<dbReference type="Proteomes" id="UP000230750">
    <property type="component" value="Unassembled WGS sequence"/>
</dbReference>
<organism evidence="2 3">
    <name type="scientific">Stichopus japonicus</name>
    <name type="common">Sea cucumber</name>
    <dbReference type="NCBI Taxonomy" id="307972"/>
    <lineage>
        <taxon>Eukaryota</taxon>
        <taxon>Metazoa</taxon>
        <taxon>Echinodermata</taxon>
        <taxon>Eleutherozoa</taxon>
        <taxon>Echinozoa</taxon>
        <taxon>Holothuroidea</taxon>
        <taxon>Aspidochirotacea</taxon>
        <taxon>Aspidochirotida</taxon>
        <taxon>Stichopodidae</taxon>
        <taxon>Apostichopus</taxon>
    </lineage>
</organism>
<name>A0A2G8LEW4_STIJA</name>
<protein>
    <submittedName>
        <fullName evidence="2">Uncharacterized protein</fullName>
    </submittedName>
</protein>
<evidence type="ECO:0000313" key="3">
    <source>
        <dbReference type="Proteomes" id="UP000230750"/>
    </source>
</evidence>
<gene>
    <name evidence="2" type="ORF">BSL78_04383</name>
</gene>
<keyword evidence="1" id="KW-1133">Transmembrane helix</keyword>